<name>G8BPR8_TETPH</name>
<dbReference type="Proteomes" id="UP000005666">
    <property type="component" value="Chromosome 2"/>
</dbReference>
<dbReference type="EMBL" id="HE612857">
    <property type="protein sequence ID" value="CCE61999.1"/>
    <property type="molecule type" value="Genomic_DNA"/>
</dbReference>
<dbReference type="OMA" id="EERTHFY"/>
<dbReference type="AlphaFoldDB" id="G8BPR8"/>
<dbReference type="GeneID" id="11535126"/>
<sequence>MTDTTFYCHQLKTGEEKNSAIIQPNQNISTLQEIILDNKTNIKPQLNDNKIFKKNISINKENNGVSTKKALLQKSFTNSDLNHIGDLGEINSNYTIDSPSLRKVIFENERYKHFKELSYFMKTCNVPNPSFPSKTEYFNYLPHCVNENNEFRSFDKKETYLQENSEHIVTCMLQDFLNNRRPIFPRELEFQELYSSLTFKDKVLHFLFGRDKNGFFRLEKLKDFFENSLIFPYKCEPYFENENESYFEDSITYSDIYLSDNELIPTAEETEIEMEYL</sequence>
<dbReference type="HOGENOM" id="CLU_1005354_0_0_1"/>
<proteinExistence type="predicted"/>
<organism evidence="1 2">
    <name type="scientific">Tetrapisispora phaffii (strain ATCC 24235 / CBS 4417 / NBRC 1672 / NRRL Y-8282 / UCD 70-5)</name>
    <name type="common">Yeast</name>
    <name type="synonym">Fabospora phaffii</name>
    <dbReference type="NCBI Taxonomy" id="1071381"/>
    <lineage>
        <taxon>Eukaryota</taxon>
        <taxon>Fungi</taxon>
        <taxon>Dikarya</taxon>
        <taxon>Ascomycota</taxon>
        <taxon>Saccharomycotina</taxon>
        <taxon>Saccharomycetes</taxon>
        <taxon>Saccharomycetales</taxon>
        <taxon>Saccharomycetaceae</taxon>
        <taxon>Tetrapisispora</taxon>
    </lineage>
</organism>
<reference evidence="1 2" key="1">
    <citation type="journal article" date="2011" name="Proc. Natl. Acad. Sci. U.S.A.">
        <title>Evolutionary erosion of yeast sex chromosomes by mating-type switching accidents.</title>
        <authorList>
            <person name="Gordon J.L."/>
            <person name="Armisen D."/>
            <person name="Proux-Wera E."/>
            <person name="Oheigeartaigh S.S."/>
            <person name="Byrne K.P."/>
            <person name="Wolfe K.H."/>
        </authorList>
    </citation>
    <scope>NUCLEOTIDE SEQUENCE [LARGE SCALE GENOMIC DNA]</scope>
    <source>
        <strain evidence="2">ATCC 24235 / CBS 4417 / NBRC 1672 / NRRL Y-8282 / UCD 70-5</strain>
    </source>
</reference>
<accession>G8BPR8</accession>
<evidence type="ECO:0000313" key="2">
    <source>
        <dbReference type="Proteomes" id="UP000005666"/>
    </source>
</evidence>
<dbReference type="RefSeq" id="XP_003684433.1">
    <property type="nucleotide sequence ID" value="XM_003684385.1"/>
</dbReference>
<protein>
    <submittedName>
        <fullName evidence="1">Uncharacterized protein</fullName>
    </submittedName>
</protein>
<evidence type="ECO:0000313" key="1">
    <source>
        <dbReference type="EMBL" id="CCE61999.1"/>
    </source>
</evidence>
<dbReference type="OrthoDB" id="6067455at2759"/>
<keyword evidence="2" id="KW-1185">Reference proteome</keyword>
<gene>
    <name evidence="1" type="primary">TPHA0B03270</name>
    <name evidence="1" type="ordered locus">TPHA_0B03270</name>
</gene>
<dbReference type="KEGG" id="tpf:TPHA_0B03270"/>